<dbReference type="Gene3D" id="4.10.60.10">
    <property type="entry name" value="Zinc finger, CCHC-type"/>
    <property type="match status" value="1"/>
</dbReference>
<dbReference type="Proteomes" id="UP000257200">
    <property type="component" value="Unplaced"/>
</dbReference>
<name>A0A3Q1ET10_9TELE</name>
<feature type="region of interest" description="Disordered" evidence="2">
    <location>
        <begin position="46"/>
        <end position="65"/>
    </location>
</feature>
<dbReference type="InParanoid" id="A0A3Q1ET10"/>
<keyword evidence="1" id="KW-0863">Zinc-finger</keyword>
<dbReference type="SMART" id="SM00343">
    <property type="entry name" value="ZnF_C2HC"/>
    <property type="match status" value="1"/>
</dbReference>
<evidence type="ECO:0000256" key="1">
    <source>
        <dbReference type="PROSITE-ProRule" id="PRU00047"/>
    </source>
</evidence>
<dbReference type="GeneTree" id="ENSGT00940000180861"/>
<proteinExistence type="predicted"/>
<accession>A0A3Q1ET10</accession>
<feature type="region of interest" description="Disordered" evidence="2">
    <location>
        <begin position="1"/>
        <end position="28"/>
    </location>
</feature>
<dbReference type="Pfam" id="PF00098">
    <property type="entry name" value="zf-CCHC"/>
    <property type="match status" value="1"/>
</dbReference>
<evidence type="ECO:0000313" key="5">
    <source>
        <dbReference type="Proteomes" id="UP000257200"/>
    </source>
</evidence>
<dbReference type="InterPro" id="IPR001878">
    <property type="entry name" value="Znf_CCHC"/>
</dbReference>
<dbReference type="GO" id="GO:0003676">
    <property type="term" value="F:nucleic acid binding"/>
    <property type="evidence" value="ECO:0007669"/>
    <property type="project" value="InterPro"/>
</dbReference>
<keyword evidence="1" id="KW-0862">Zinc</keyword>
<keyword evidence="5" id="KW-1185">Reference proteome</keyword>
<dbReference type="InterPro" id="IPR036875">
    <property type="entry name" value="Znf_CCHC_sf"/>
</dbReference>
<evidence type="ECO:0000313" key="4">
    <source>
        <dbReference type="Ensembl" id="ENSAPOP00000007124.1"/>
    </source>
</evidence>
<reference evidence="4" key="2">
    <citation type="submission" date="2025-09" db="UniProtKB">
        <authorList>
            <consortium name="Ensembl"/>
        </authorList>
    </citation>
    <scope>IDENTIFICATION</scope>
</reference>
<reference evidence="4" key="1">
    <citation type="submission" date="2025-08" db="UniProtKB">
        <authorList>
            <consortium name="Ensembl"/>
        </authorList>
    </citation>
    <scope>IDENTIFICATION</scope>
</reference>
<organism evidence="4 5">
    <name type="scientific">Acanthochromis polyacanthus</name>
    <name type="common">spiny chromis</name>
    <dbReference type="NCBI Taxonomy" id="80966"/>
    <lineage>
        <taxon>Eukaryota</taxon>
        <taxon>Metazoa</taxon>
        <taxon>Chordata</taxon>
        <taxon>Craniata</taxon>
        <taxon>Vertebrata</taxon>
        <taxon>Euteleostomi</taxon>
        <taxon>Actinopterygii</taxon>
        <taxon>Neopterygii</taxon>
        <taxon>Teleostei</taxon>
        <taxon>Neoteleostei</taxon>
        <taxon>Acanthomorphata</taxon>
        <taxon>Ovalentaria</taxon>
        <taxon>Pomacentridae</taxon>
        <taxon>Acanthochromis</taxon>
    </lineage>
</organism>
<protein>
    <recommendedName>
        <fullName evidence="3">CCHC-type domain-containing protein</fullName>
    </recommendedName>
</protein>
<dbReference type="SUPFAM" id="SSF57756">
    <property type="entry name" value="Retrovirus zinc finger-like domains"/>
    <property type="match status" value="1"/>
</dbReference>
<dbReference type="Ensembl" id="ENSAPOT00000005480.1">
    <property type="protein sequence ID" value="ENSAPOP00000007124.1"/>
    <property type="gene ID" value="ENSAPOG00000009039.1"/>
</dbReference>
<feature type="compositionally biased region" description="Basic residues" evidence="2">
    <location>
        <begin position="15"/>
        <end position="28"/>
    </location>
</feature>
<feature type="domain" description="CCHC-type" evidence="3">
    <location>
        <begin position="34"/>
        <end position="49"/>
    </location>
</feature>
<evidence type="ECO:0000259" key="3">
    <source>
        <dbReference type="PROSITE" id="PS50158"/>
    </source>
</evidence>
<evidence type="ECO:0000256" key="2">
    <source>
        <dbReference type="SAM" id="MobiDB-lite"/>
    </source>
</evidence>
<dbReference type="PROSITE" id="PS50158">
    <property type="entry name" value="ZF_CCHC"/>
    <property type="match status" value="1"/>
</dbReference>
<sequence>PRSSRMSGWLSAGQGKKRGERPSRLRCRHSPDSCYRCHEPGHLARDCPEPAPRSRAPGKERRVARPTNQPGLTVYCLPCGIASSSSSSSYYCPGSATTGSIALLCMRDGVHDGYLLGQAAQNVFPETFWGF</sequence>
<keyword evidence="1" id="KW-0479">Metal-binding</keyword>
<dbReference type="AlphaFoldDB" id="A0A3Q1ET10"/>
<dbReference type="GO" id="GO:0008270">
    <property type="term" value="F:zinc ion binding"/>
    <property type="evidence" value="ECO:0007669"/>
    <property type="project" value="UniProtKB-KW"/>
</dbReference>